<name>A0AAP6WR55_CLOPF</name>
<evidence type="ECO:0000313" key="1">
    <source>
        <dbReference type="EMBL" id="NGU31636.1"/>
    </source>
</evidence>
<evidence type="ECO:0000313" key="2">
    <source>
        <dbReference type="Proteomes" id="UP000481454"/>
    </source>
</evidence>
<gene>
    <name evidence="1" type="ORF">G6Z34_16365</name>
</gene>
<protein>
    <submittedName>
        <fullName evidence="1">Transposase</fullName>
    </submittedName>
</protein>
<comment type="caution">
    <text evidence="1">The sequence shown here is derived from an EMBL/GenBank/DDBJ whole genome shotgun (WGS) entry which is preliminary data.</text>
</comment>
<accession>A0AAP6WR55</accession>
<proteinExistence type="predicted"/>
<dbReference type="AlphaFoldDB" id="A0AAP6WR55"/>
<dbReference type="Proteomes" id="UP000481454">
    <property type="component" value="Unassembled WGS sequence"/>
</dbReference>
<dbReference type="EMBL" id="JAALLZ010000014">
    <property type="protein sequence ID" value="NGU31636.1"/>
    <property type="molecule type" value="Genomic_DNA"/>
</dbReference>
<sequence length="34" mass="3858">MDIARITGFHKEFIHVSTNKKPDTEDTILNMAAL</sequence>
<organism evidence="1 2">
    <name type="scientific">Clostridium perfringens</name>
    <dbReference type="NCBI Taxonomy" id="1502"/>
    <lineage>
        <taxon>Bacteria</taxon>
        <taxon>Bacillati</taxon>
        <taxon>Bacillota</taxon>
        <taxon>Clostridia</taxon>
        <taxon>Eubacteriales</taxon>
        <taxon>Clostridiaceae</taxon>
        <taxon>Clostridium</taxon>
    </lineage>
</organism>
<reference evidence="1 2" key="1">
    <citation type="submission" date="2020-02" db="EMBL/GenBank/DDBJ databases">
        <title>Genomic Insights into the Phylogeny and Genetic Plasticity of the Human and Animal Enteric Pathogen Clostridium perfringens.</title>
        <authorList>
            <person name="Feng Y."/>
            <person name="Hu Y."/>
        </authorList>
    </citation>
    <scope>NUCLEOTIDE SEQUENCE [LARGE SCALE GENOMIC DNA]</scope>
    <source>
        <strain evidence="1 2">CP-40</strain>
    </source>
</reference>